<sequence>MMSRLREKESPVLAMVEEMQKQGHYHKCFLTSKNFIRKVAISTAPLYWQALFYTSYLFGFRNYARRIAFSRVMTLLEQKRHLGLYKDFLQISGSSIVKALRAISNPANFPIAFFCMQGKDRTGLLSMLIMHITGASEEQIISEYSKSEKLLGSEFLIEYKPKNMPDWIWYDTPAEAMKKTLEWLRESYGSVDGYLNSYGFCAEDREKLRAALKSSQKANL</sequence>
<dbReference type="Gene3D" id="3.90.190.10">
    <property type="entry name" value="Protein tyrosine phosphatase superfamily"/>
    <property type="match status" value="1"/>
</dbReference>
<dbReference type="SUPFAM" id="SSF52799">
    <property type="entry name" value="(Phosphotyrosine protein) phosphatases II"/>
    <property type="match status" value="1"/>
</dbReference>
<dbReference type="AlphaFoldDB" id="A0A7S3GHT9"/>
<dbReference type="EMBL" id="HBIB01044477">
    <property type="protein sequence ID" value="CAE0266712.1"/>
    <property type="molecule type" value="Transcribed_RNA"/>
</dbReference>
<dbReference type="InterPro" id="IPR029021">
    <property type="entry name" value="Prot-tyrosine_phosphatase-like"/>
</dbReference>
<protein>
    <submittedName>
        <fullName evidence="1">Uncharacterized protein</fullName>
    </submittedName>
</protein>
<evidence type="ECO:0000313" key="1">
    <source>
        <dbReference type="EMBL" id="CAE0266712.1"/>
    </source>
</evidence>
<name>A0A7S3GHT9_9EUKA</name>
<dbReference type="InterPro" id="IPR026893">
    <property type="entry name" value="Tyr/Ser_Pase_IphP-type"/>
</dbReference>
<dbReference type="PANTHER" id="PTHR31126">
    <property type="entry name" value="TYROSINE-PROTEIN PHOSPHATASE"/>
    <property type="match status" value="1"/>
</dbReference>
<proteinExistence type="predicted"/>
<accession>A0A7S3GHT9</accession>
<organism evidence="1">
    <name type="scientific">Palpitomonas bilix</name>
    <dbReference type="NCBI Taxonomy" id="652834"/>
    <lineage>
        <taxon>Eukaryota</taxon>
        <taxon>Eukaryota incertae sedis</taxon>
    </lineage>
</organism>
<dbReference type="GO" id="GO:0004721">
    <property type="term" value="F:phosphoprotein phosphatase activity"/>
    <property type="evidence" value="ECO:0007669"/>
    <property type="project" value="InterPro"/>
</dbReference>
<reference evidence="1" key="1">
    <citation type="submission" date="2021-01" db="EMBL/GenBank/DDBJ databases">
        <authorList>
            <person name="Corre E."/>
            <person name="Pelletier E."/>
            <person name="Niang G."/>
            <person name="Scheremetjew M."/>
            <person name="Finn R."/>
            <person name="Kale V."/>
            <person name="Holt S."/>
            <person name="Cochrane G."/>
            <person name="Meng A."/>
            <person name="Brown T."/>
            <person name="Cohen L."/>
        </authorList>
    </citation>
    <scope>NUCLEOTIDE SEQUENCE</scope>
    <source>
        <strain evidence="1">NIES-2562</strain>
    </source>
</reference>
<dbReference type="Pfam" id="PF13350">
    <property type="entry name" value="Y_phosphatase3"/>
    <property type="match status" value="1"/>
</dbReference>
<dbReference type="PANTHER" id="PTHR31126:SF1">
    <property type="entry name" value="TYROSINE SPECIFIC PROTEIN PHOSPHATASES DOMAIN-CONTAINING PROTEIN"/>
    <property type="match status" value="1"/>
</dbReference>
<gene>
    <name evidence="1" type="ORF">PBIL07802_LOCUS29054</name>
</gene>